<dbReference type="PANTHER" id="PTHR21631">
    <property type="entry name" value="ISOCITRATE LYASE/MALATE SYNTHASE"/>
    <property type="match status" value="1"/>
</dbReference>
<dbReference type="Gene3D" id="3.20.20.60">
    <property type="entry name" value="Phosphoenolpyruvate-binding domains"/>
    <property type="match status" value="1"/>
</dbReference>
<comment type="function">
    <text evidence="9">Involved in the metabolic adaptation in response to environmental changes. Catalyzes the reversible formation of succinate and glyoxylate from isocitrate, a key step of the glyoxylate cycle, which operates as an anaplerotic route for replenishing the tricarboxylic acid cycle during growth on fatty acid substrates.</text>
</comment>
<dbReference type="Pfam" id="PF00463">
    <property type="entry name" value="ICL"/>
    <property type="match status" value="2"/>
</dbReference>
<feature type="binding site" evidence="13">
    <location>
        <position position="157"/>
    </location>
    <ligand>
        <name>Mg(2+)</name>
        <dbReference type="ChEBI" id="CHEBI:18420"/>
    </ligand>
</feature>
<comment type="cofactor">
    <cofactor evidence="13">
        <name>Mg(2+)</name>
        <dbReference type="ChEBI" id="CHEBI:18420"/>
    </cofactor>
    <text evidence="13">Can also use Mn(2+) ion.</text>
</comment>
<dbReference type="InterPro" id="IPR006254">
    <property type="entry name" value="Isocitrate_lyase"/>
</dbReference>
<dbReference type="PIRSF" id="PIRSF001362">
    <property type="entry name" value="Isocit_lyase"/>
    <property type="match status" value="1"/>
</dbReference>
<dbReference type="CDD" id="cd00377">
    <property type="entry name" value="ICL_PEPM"/>
    <property type="match status" value="1"/>
</dbReference>
<evidence type="ECO:0000256" key="9">
    <source>
        <dbReference type="ARBA" id="ARBA00053855"/>
    </source>
</evidence>
<evidence type="ECO:0000313" key="15">
    <source>
        <dbReference type="Proteomes" id="UP000461670"/>
    </source>
</evidence>
<evidence type="ECO:0000313" key="14">
    <source>
        <dbReference type="EMBL" id="KAF1019908.1"/>
    </source>
</evidence>
<organism evidence="14 15">
    <name type="scientific">Paracidovorax wautersii</name>
    <dbReference type="NCBI Taxonomy" id="1177982"/>
    <lineage>
        <taxon>Bacteria</taxon>
        <taxon>Pseudomonadati</taxon>
        <taxon>Pseudomonadota</taxon>
        <taxon>Betaproteobacteria</taxon>
        <taxon>Burkholderiales</taxon>
        <taxon>Comamonadaceae</taxon>
        <taxon>Paracidovorax</taxon>
    </lineage>
</organism>
<keyword evidence="5" id="KW-0329">Glyoxylate bypass</keyword>
<proteinExistence type="inferred from homology"/>
<dbReference type="GO" id="GO:0004451">
    <property type="term" value="F:isocitrate lyase activity"/>
    <property type="evidence" value="ECO:0007669"/>
    <property type="project" value="UniProtKB-UniRule"/>
</dbReference>
<keyword evidence="13" id="KW-0479">Metal-binding</keyword>
<comment type="catalytic activity">
    <reaction evidence="8">
        <text>D-threo-isocitrate = glyoxylate + succinate</text>
        <dbReference type="Rhea" id="RHEA:13245"/>
        <dbReference type="ChEBI" id="CHEBI:15562"/>
        <dbReference type="ChEBI" id="CHEBI:30031"/>
        <dbReference type="ChEBI" id="CHEBI:36655"/>
        <dbReference type="EC" id="4.1.3.1"/>
    </reaction>
</comment>
<evidence type="ECO:0000256" key="2">
    <source>
        <dbReference type="ARBA" id="ARBA00005704"/>
    </source>
</evidence>
<keyword evidence="6" id="KW-0816">Tricarboxylic acid cycle</keyword>
<evidence type="ECO:0000256" key="4">
    <source>
        <dbReference type="ARBA" id="ARBA00017446"/>
    </source>
</evidence>
<dbReference type="NCBIfam" id="TIGR01346">
    <property type="entry name" value="isocit_lyase"/>
    <property type="match status" value="2"/>
</dbReference>
<evidence type="ECO:0000256" key="8">
    <source>
        <dbReference type="ARBA" id="ARBA00023531"/>
    </source>
</evidence>
<evidence type="ECO:0000256" key="3">
    <source>
        <dbReference type="ARBA" id="ARBA00012909"/>
    </source>
</evidence>
<feature type="binding site" evidence="12">
    <location>
        <begin position="91"/>
        <end position="93"/>
    </location>
    <ligand>
        <name>substrate</name>
    </ligand>
</feature>
<dbReference type="SUPFAM" id="SSF51621">
    <property type="entry name" value="Phosphoenolpyruvate/pyruvate domain"/>
    <property type="match status" value="1"/>
</dbReference>
<keyword evidence="13" id="KW-0460">Magnesium</keyword>
<comment type="similarity">
    <text evidence="2">Belongs to the isocitrate lyase/PEP mutase superfamily. Isocitrate lyase family.</text>
</comment>
<evidence type="ECO:0000256" key="7">
    <source>
        <dbReference type="ARBA" id="ARBA00023239"/>
    </source>
</evidence>
<evidence type="ECO:0000256" key="6">
    <source>
        <dbReference type="ARBA" id="ARBA00022532"/>
    </source>
</evidence>
<dbReference type="InterPro" id="IPR015813">
    <property type="entry name" value="Pyrv/PenolPyrv_kinase-like_dom"/>
</dbReference>
<dbReference type="FunFam" id="3.20.20.60:FF:000005">
    <property type="entry name" value="Isocitrate lyase"/>
    <property type="match status" value="1"/>
</dbReference>
<comment type="caution">
    <text evidence="14">The sequence shown here is derived from an EMBL/GenBank/DDBJ whole genome shotgun (WGS) entry which is preliminary data.</text>
</comment>
<gene>
    <name evidence="14" type="primary">aceA</name>
    <name evidence="14" type="ORF">GAK30_02856</name>
</gene>
<dbReference type="EC" id="4.1.3.1" evidence="3 10"/>
<dbReference type="Proteomes" id="UP000461670">
    <property type="component" value="Unassembled WGS sequence"/>
</dbReference>
<protein>
    <recommendedName>
        <fullName evidence="4 10">Isocitrate lyase</fullName>
        <ecNumber evidence="3 10">4.1.3.1</ecNumber>
    </recommendedName>
</protein>
<accession>A0A7V8FMD3</accession>
<feature type="binding site" evidence="12">
    <location>
        <position position="351"/>
    </location>
    <ligand>
        <name>substrate</name>
    </ligand>
</feature>
<evidence type="ECO:0000256" key="11">
    <source>
        <dbReference type="PIRSR" id="PIRSR001362-1"/>
    </source>
</evidence>
<sequence length="434" mass="47910">MKNPTREQQIAALQQDWADNPRWKGIQRGYSADDVVRLRGSFPIGYTLARRGAEKLWDLVNHAPFVNCLGALTGGQAVQQVKAGIQAIYLSGWQVAADNNGYASMYPDQSLYPVDSVPKVVERINNAFRRADEIQWSRNVGPGEAGYIDYFAPIVADAEAGFGGVLNAFELMKAMIRAGAGGVHFEDQLASVKKCGHMGGKVLVPTQEAVQKLIAARMAADMYGVPTLVIARTDAEAADLVTSDVDENDKPFLTGERTSEGFFKTRKGIEQAISRAVAYADYADLVWCETGTPDLEFARRFAEAVHAKHPGKLLAYNCSPSFNWKKNLDDATIAKFQRELGAMGYKYQFITLAGIHSMWFNMFDLAQDYAQRGMTAYVEKVQEPEFAARERGYTFVSHQQEVGTGYFDDVTTVIQGGRSSVTALTGSTEEEQFH</sequence>
<dbReference type="EMBL" id="WNDQ01000045">
    <property type="protein sequence ID" value="KAF1019908.1"/>
    <property type="molecule type" value="Genomic_DNA"/>
</dbReference>
<evidence type="ECO:0000256" key="5">
    <source>
        <dbReference type="ARBA" id="ARBA00022435"/>
    </source>
</evidence>
<evidence type="ECO:0000256" key="1">
    <source>
        <dbReference type="ARBA" id="ARBA00004793"/>
    </source>
</evidence>
<dbReference type="GO" id="GO:0006097">
    <property type="term" value="P:glyoxylate cycle"/>
    <property type="evidence" value="ECO:0007669"/>
    <property type="project" value="UniProtKB-KW"/>
</dbReference>
<dbReference type="InterPro" id="IPR039556">
    <property type="entry name" value="ICL/PEPM"/>
</dbReference>
<dbReference type="PANTHER" id="PTHR21631:SF3">
    <property type="entry name" value="BIFUNCTIONAL GLYOXYLATE CYCLE PROTEIN"/>
    <property type="match status" value="1"/>
</dbReference>
<name>A0A7V8FMD3_9BURK</name>
<dbReference type="InterPro" id="IPR040442">
    <property type="entry name" value="Pyrv_kinase-like_dom_sf"/>
</dbReference>
<keyword evidence="7 14" id="KW-0456">Lyase</keyword>
<dbReference type="InterPro" id="IPR018523">
    <property type="entry name" value="Isocitrate_lyase_ph_CS"/>
</dbReference>
<evidence type="ECO:0000256" key="12">
    <source>
        <dbReference type="PIRSR" id="PIRSR001362-2"/>
    </source>
</evidence>
<dbReference type="GO" id="GO:0046872">
    <property type="term" value="F:metal ion binding"/>
    <property type="evidence" value="ECO:0007669"/>
    <property type="project" value="UniProtKB-KW"/>
</dbReference>
<dbReference type="PROSITE" id="PS00161">
    <property type="entry name" value="ISOCITRATE_LYASE"/>
    <property type="match status" value="1"/>
</dbReference>
<dbReference type="NCBIfam" id="NF011645">
    <property type="entry name" value="PRK15063.1"/>
    <property type="match status" value="1"/>
</dbReference>
<feature type="binding site" evidence="12">
    <location>
        <position position="232"/>
    </location>
    <ligand>
        <name>substrate</name>
    </ligand>
</feature>
<feature type="binding site" evidence="12">
    <location>
        <begin position="317"/>
        <end position="321"/>
    </location>
    <ligand>
        <name>substrate</name>
    </ligand>
</feature>
<dbReference type="GO" id="GO:0006099">
    <property type="term" value="P:tricarboxylic acid cycle"/>
    <property type="evidence" value="ECO:0007669"/>
    <property type="project" value="UniProtKB-UniRule"/>
</dbReference>
<feature type="binding site" evidence="12">
    <location>
        <begin position="196"/>
        <end position="197"/>
    </location>
    <ligand>
        <name>substrate</name>
    </ligand>
</feature>
<evidence type="ECO:0000256" key="10">
    <source>
        <dbReference type="NCBIfam" id="TIGR01346"/>
    </source>
</evidence>
<dbReference type="AlphaFoldDB" id="A0A7V8FMD3"/>
<comment type="pathway">
    <text evidence="1">Carbohydrate metabolism; glyoxylate cycle; (S)-malate from isocitrate: step 1/2.</text>
</comment>
<feature type="active site" description="Proton acceptor" evidence="11">
    <location>
        <position position="195"/>
    </location>
</feature>
<evidence type="ECO:0000256" key="13">
    <source>
        <dbReference type="PIRSR" id="PIRSR001362-3"/>
    </source>
</evidence>
<reference evidence="15" key="1">
    <citation type="journal article" date="2020" name="MBio">
        <title>Horizontal gene transfer to a defensive symbiont with a reduced genome amongst a multipartite beetle microbiome.</title>
        <authorList>
            <person name="Waterworth S.C."/>
            <person name="Florez L.V."/>
            <person name="Rees E.R."/>
            <person name="Hertweck C."/>
            <person name="Kaltenpoth M."/>
            <person name="Kwan J.C."/>
        </authorList>
    </citation>
    <scope>NUCLEOTIDE SEQUENCE [LARGE SCALE GENOMIC DNA]</scope>
</reference>